<dbReference type="Proteomes" id="UP000178622">
    <property type="component" value="Unassembled WGS sequence"/>
</dbReference>
<dbReference type="RefSeq" id="WP_070792754.1">
    <property type="nucleotide sequence ID" value="NZ_MKIR01000023.1"/>
</dbReference>
<evidence type="ECO:0008006" key="3">
    <source>
        <dbReference type="Google" id="ProtNLM"/>
    </source>
</evidence>
<dbReference type="EMBL" id="MKIR01000023">
    <property type="protein sequence ID" value="OFI48821.1"/>
    <property type="molecule type" value="Genomic_DNA"/>
</dbReference>
<protein>
    <recommendedName>
        <fullName evidence="3">Phage gp6-like head-tail connector protein</fullName>
    </recommendedName>
</protein>
<keyword evidence="2" id="KW-1185">Reference proteome</keyword>
<sequence>MSYLTHEEYKEFGYSDIDDSEFSKLITKASDFLDIQTRNYYINHSLKDDIEFRKLKFKKAIALQIEYMYQSGASSSYDINTPQSWTIGRTSVSESSRYSSNGKNETPSIVSEDAISMLSGTGLLYRGLR</sequence>
<accession>A0A1E8GKP4</accession>
<proteinExistence type="predicted"/>
<evidence type="ECO:0000313" key="1">
    <source>
        <dbReference type="EMBL" id="OFI48821.1"/>
    </source>
</evidence>
<dbReference type="OrthoDB" id="2048198at2"/>
<comment type="caution">
    <text evidence="1">The sequence shown here is derived from an EMBL/GenBank/DDBJ whole genome shotgun (WGS) entry which is preliminary data.</text>
</comment>
<organism evidence="1 2">
    <name type="scientific">Floricoccus tropicus</name>
    <dbReference type="NCBI Taxonomy" id="1859473"/>
    <lineage>
        <taxon>Bacteria</taxon>
        <taxon>Bacillati</taxon>
        <taxon>Bacillota</taxon>
        <taxon>Bacilli</taxon>
        <taxon>Lactobacillales</taxon>
        <taxon>Streptococcaceae</taxon>
        <taxon>Floricoccus</taxon>
    </lineage>
</organism>
<name>A0A1E8GKP4_9LACT</name>
<evidence type="ECO:0000313" key="2">
    <source>
        <dbReference type="Proteomes" id="UP000178622"/>
    </source>
</evidence>
<reference evidence="2" key="1">
    <citation type="submission" date="2016-09" db="EMBL/GenBank/DDBJ databases">
        <title>Draft genome sequence of a novel species of the family Streptococcaceae isolated from flowers.</title>
        <authorList>
            <person name="Chuah L.-O."/>
            <person name="Yap K.-P."/>
            <person name="Thong K.L."/>
            <person name="Liong M.T."/>
            <person name="Ahmad R."/>
            <person name="Rusul G."/>
        </authorList>
    </citation>
    <scope>NUCLEOTIDE SEQUENCE [LARGE SCALE GENOMIC DNA]</scope>
    <source>
        <strain evidence="2">DF1</strain>
    </source>
</reference>
<dbReference type="STRING" id="1859473.BG261_05375"/>
<gene>
    <name evidence="1" type="ORF">BG261_05375</name>
</gene>
<dbReference type="AlphaFoldDB" id="A0A1E8GKP4"/>